<protein>
    <submittedName>
        <fullName evidence="1">DNA-methyltransferase</fullName>
    </submittedName>
</protein>
<dbReference type="SUPFAM" id="SSF53335">
    <property type="entry name" value="S-adenosyl-L-methionine-dependent methyltransferases"/>
    <property type="match status" value="1"/>
</dbReference>
<dbReference type="AlphaFoldDB" id="A0A158EJV0"/>
<proteinExistence type="predicted"/>
<accession>A0A158EJV0</accession>
<dbReference type="GO" id="GO:0008168">
    <property type="term" value="F:methyltransferase activity"/>
    <property type="evidence" value="ECO:0007669"/>
    <property type="project" value="UniProtKB-KW"/>
</dbReference>
<dbReference type="Proteomes" id="UP000071859">
    <property type="component" value="Unassembled WGS sequence"/>
</dbReference>
<keyword evidence="2" id="KW-1185">Reference proteome</keyword>
<organism evidence="1 2">
    <name type="scientific">Caballeronia calidae</name>
    <dbReference type="NCBI Taxonomy" id="1777139"/>
    <lineage>
        <taxon>Bacteria</taxon>
        <taxon>Pseudomonadati</taxon>
        <taxon>Pseudomonadota</taxon>
        <taxon>Betaproteobacteria</taxon>
        <taxon>Burkholderiales</taxon>
        <taxon>Burkholderiaceae</taxon>
        <taxon>Caballeronia</taxon>
    </lineage>
</organism>
<evidence type="ECO:0000313" key="2">
    <source>
        <dbReference type="Proteomes" id="UP000071859"/>
    </source>
</evidence>
<name>A0A158EJV0_9BURK</name>
<comment type="caution">
    <text evidence="1">The sequence shown here is derived from an EMBL/GenBank/DDBJ whole genome shotgun (WGS) entry which is preliminary data.</text>
</comment>
<reference evidence="1" key="1">
    <citation type="submission" date="2016-01" db="EMBL/GenBank/DDBJ databases">
        <authorList>
            <person name="Peeters C."/>
        </authorList>
    </citation>
    <scope>NUCLEOTIDE SEQUENCE</scope>
    <source>
        <strain evidence="1">LMG 29321</strain>
    </source>
</reference>
<dbReference type="EMBL" id="FCOX02000128">
    <property type="protein sequence ID" value="SAL06686.1"/>
    <property type="molecule type" value="Genomic_DNA"/>
</dbReference>
<sequence length="66" mass="7559">MSFLFNGDCLDVLPAIPDDVIDFTLTDPPYLVNYHDRLGRSIANDVSSQWLEPSFAEIFRVLRRDA</sequence>
<dbReference type="GO" id="GO:0032259">
    <property type="term" value="P:methylation"/>
    <property type="evidence" value="ECO:0007669"/>
    <property type="project" value="UniProtKB-KW"/>
</dbReference>
<dbReference type="InterPro" id="IPR029063">
    <property type="entry name" value="SAM-dependent_MTases_sf"/>
</dbReference>
<gene>
    <name evidence="1" type="ORF">AWB78_08191</name>
</gene>
<evidence type="ECO:0000313" key="1">
    <source>
        <dbReference type="EMBL" id="SAL06686.1"/>
    </source>
</evidence>
<dbReference type="Gene3D" id="3.40.50.150">
    <property type="entry name" value="Vaccinia Virus protein VP39"/>
    <property type="match status" value="1"/>
</dbReference>